<feature type="coiled-coil region" evidence="1">
    <location>
        <begin position="452"/>
        <end position="486"/>
    </location>
</feature>
<protein>
    <submittedName>
        <fullName evidence="3">Uncharacterized protein</fullName>
    </submittedName>
</protein>
<proteinExistence type="predicted"/>
<evidence type="ECO:0000256" key="2">
    <source>
        <dbReference type="SAM" id="MobiDB-lite"/>
    </source>
</evidence>
<comment type="caution">
    <text evidence="3">The sequence shown here is derived from an EMBL/GenBank/DDBJ whole genome shotgun (WGS) entry which is preliminary data.</text>
</comment>
<evidence type="ECO:0000313" key="3">
    <source>
        <dbReference type="EMBL" id="KAK5952011.1"/>
    </source>
</evidence>
<gene>
    <name evidence="3" type="ORF">OHC33_006897</name>
</gene>
<keyword evidence="1" id="KW-0175">Coiled coil</keyword>
<feature type="region of interest" description="Disordered" evidence="2">
    <location>
        <begin position="155"/>
        <end position="174"/>
    </location>
</feature>
<evidence type="ECO:0000256" key="1">
    <source>
        <dbReference type="SAM" id="Coils"/>
    </source>
</evidence>
<keyword evidence="4" id="KW-1185">Reference proteome</keyword>
<dbReference type="Proteomes" id="UP001316803">
    <property type="component" value="Unassembled WGS sequence"/>
</dbReference>
<accession>A0AAN8I6L5</accession>
<dbReference type="AlphaFoldDB" id="A0AAN8I6L5"/>
<evidence type="ECO:0000313" key="4">
    <source>
        <dbReference type="Proteomes" id="UP001316803"/>
    </source>
</evidence>
<sequence>MSTESPSPRRVTQLNEVAGLMLEIYETLAAMRYIDPTGIERGPHNIEALQPVYDEHNLDPVVVYLYSILPYVDTYEADQIDFIFGGEFADYRQPDDVEQGRDPYYANPETEEDAYMRSWVTPLTNMGNHQSVILYDTRKHRIWIVDQEGWSSSDPALAGVTDRENTSGNENSFEHIASRPAGDVLRDVVKWYRTLKIIPGGGEHSNGFWDEGTMRKLYRKHGWPNDFDGDAFEVDVARATCAELAKDYADQPLRKVETYQQMREQGANNRDALRQLIADATNEDDAWYDRFRLWENEQSEIRLVEDERRAKEDVERLCPNGMCQKEADLPLWELEWVRREWQGKNMIVRQRAETLEQPGNDADEQRRFAVDLRHAQKEASLYARAYDAAMADATRLCPGRTVEEVAGRKMHIADDTLTSIERNKDVIAWLSEDVENIRLWAQGLPDNATNAHDVVNRTIEGHESKIAAAEQRLRDLEDQLAEDGNTDG</sequence>
<name>A0AAN8I6L5_9EURO</name>
<reference evidence="3 4" key="1">
    <citation type="submission" date="2022-12" db="EMBL/GenBank/DDBJ databases">
        <title>Genomic features and morphological characterization of a novel Knufia sp. strain isolated from spacecraft assembly facility.</title>
        <authorList>
            <person name="Teixeira M."/>
            <person name="Chander A.M."/>
            <person name="Stajich J.E."/>
            <person name="Venkateswaran K."/>
        </authorList>
    </citation>
    <scope>NUCLEOTIDE SEQUENCE [LARGE SCALE GENOMIC DNA]</scope>
    <source>
        <strain evidence="3 4">FJI-L2-BK-P2</strain>
    </source>
</reference>
<organism evidence="3 4">
    <name type="scientific">Knufia fluminis</name>
    <dbReference type="NCBI Taxonomy" id="191047"/>
    <lineage>
        <taxon>Eukaryota</taxon>
        <taxon>Fungi</taxon>
        <taxon>Dikarya</taxon>
        <taxon>Ascomycota</taxon>
        <taxon>Pezizomycotina</taxon>
        <taxon>Eurotiomycetes</taxon>
        <taxon>Chaetothyriomycetidae</taxon>
        <taxon>Chaetothyriales</taxon>
        <taxon>Trichomeriaceae</taxon>
        <taxon>Knufia</taxon>
    </lineage>
</organism>
<dbReference type="EMBL" id="JAKLMC020000017">
    <property type="protein sequence ID" value="KAK5952011.1"/>
    <property type="molecule type" value="Genomic_DNA"/>
</dbReference>